<reference evidence="10 11" key="1">
    <citation type="submission" date="2017-06" db="EMBL/GenBank/DDBJ databases">
        <title>Azoarcus.</title>
        <authorList>
            <person name="Woo J.-H."/>
            <person name="Kim H.-S."/>
        </authorList>
    </citation>
    <scope>NUCLEOTIDE SEQUENCE [LARGE SCALE GENOMIC DNA]</scope>
    <source>
        <strain evidence="10 11">TSPY31</strain>
    </source>
</reference>
<dbReference type="Pfam" id="PF01040">
    <property type="entry name" value="UbiA"/>
    <property type="match status" value="1"/>
</dbReference>
<dbReference type="InterPro" id="IPR000537">
    <property type="entry name" value="UbiA_prenyltransferase"/>
</dbReference>
<dbReference type="UniPathway" id="UPA00079"/>
<accession>A0A2U8GV94</accession>
<dbReference type="GO" id="GO:0042371">
    <property type="term" value="P:vitamin K biosynthetic process"/>
    <property type="evidence" value="ECO:0007669"/>
    <property type="project" value="TreeGrafter"/>
</dbReference>
<feature type="transmembrane region" description="Helical" evidence="9">
    <location>
        <begin position="57"/>
        <end position="77"/>
    </location>
</feature>
<evidence type="ECO:0000256" key="2">
    <source>
        <dbReference type="ARBA" id="ARBA00004863"/>
    </source>
</evidence>
<keyword evidence="7 9" id="KW-1133">Transmembrane helix</keyword>
<dbReference type="EMBL" id="CP022187">
    <property type="protein sequence ID" value="AWI77193.1"/>
    <property type="molecule type" value="Genomic_DNA"/>
</dbReference>
<dbReference type="PIRSF" id="PIRSF005355">
    <property type="entry name" value="UBIAD1"/>
    <property type="match status" value="1"/>
</dbReference>
<comment type="pathway">
    <text evidence="2">Quinol/quinone metabolism; menaquinone biosynthesis.</text>
</comment>
<evidence type="ECO:0000256" key="1">
    <source>
        <dbReference type="ARBA" id="ARBA00004141"/>
    </source>
</evidence>
<dbReference type="AlphaFoldDB" id="A0A2U8GV94"/>
<evidence type="ECO:0000256" key="3">
    <source>
        <dbReference type="ARBA" id="ARBA00022428"/>
    </source>
</evidence>
<protein>
    <submittedName>
        <fullName evidence="10">Prenyltransferase</fullName>
    </submittedName>
</protein>
<evidence type="ECO:0000256" key="8">
    <source>
        <dbReference type="ARBA" id="ARBA00023136"/>
    </source>
</evidence>
<evidence type="ECO:0000256" key="5">
    <source>
        <dbReference type="ARBA" id="ARBA00022679"/>
    </source>
</evidence>
<dbReference type="GO" id="GO:0004659">
    <property type="term" value="F:prenyltransferase activity"/>
    <property type="evidence" value="ECO:0007669"/>
    <property type="project" value="InterPro"/>
</dbReference>
<dbReference type="Proteomes" id="UP000244930">
    <property type="component" value="Chromosome"/>
</dbReference>
<dbReference type="Gene3D" id="1.10.357.140">
    <property type="entry name" value="UbiA prenyltransferase"/>
    <property type="match status" value="1"/>
</dbReference>
<dbReference type="InterPro" id="IPR026046">
    <property type="entry name" value="UBIAD1"/>
</dbReference>
<comment type="subcellular location">
    <subcellularLocation>
        <location evidence="1">Membrane</location>
        <topology evidence="1">Multi-pass membrane protein</topology>
    </subcellularLocation>
</comment>
<feature type="transmembrane region" description="Helical" evidence="9">
    <location>
        <begin position="240"/>
        <end position="259"/>
    </location>
</feature>
<evidence type="ECO:0000313" key="10">
    <source>
        <dbReference type="EMBL" id="AWI77193.1"/>
    </source>
</evidence>
<name>A0A2U8GV94_9RHOO</name>
<keyword evidence="11" id="KW-1185">Reference proteome</keyword>
<proteinExistence type="predicted"/>
<sequence>MRHRAAVSHPAEPAPGAFPNRAVLLFLATRPAFLSVTLVACLIGLACAHRSGASIDWTTAVFTLLFALVAHAGVNVINDYHDAESGADAANTKRLFPFTGGSRFIQNGVLSAAETGLFGYALLAAVVPAGLWLAWQAGAGLIVIGIAGLFVGWAYSAPPLKLMSRGLGELAIALGWLAVVVGTDYVQRGSFSVLPFAAGVSYALLVANLLFINQFPDHDGDAAAGKLTLVVRLGPQIAKWGYLLIAILSYTWLVAMVTIHALPQYAAAAAMTLILSFTAARELIADASAPDELAAPIKRTILATNVHGLLLAATLAFAQSGISA</sequence>
<dbReference type="PANTHER" id="PTHR13929:SF0">
    <property type="entry name" value="UBIA PRENYLTRANSFERASE DOMAIN-CONTAINING PROTEIN 1"/>
    <property type="match status" value="1"/>
</dbReference>
<gene>
    <name evidence="10" type="ORF">CEW83_19800</name>
</gene>
<dbReference type="GO" id="GO:0016020">
    <property type="term" value="C:membrane"/>
    <property type="evidence" value="ECO:0007669"/>
    <property type="project" value="UniProtKB-SubCell"/>
</dbReference>
<dbReference type="PANTHER" id="PTHR13929">
    <property type="entry name" value="1,4-DIHYDROXY-2-NAPHTHOATE OCTAPRENYLTRANSFERASE"/>
    <property type="match status" value="1"/>
</dbReference>
<dbReference type="KEGG" id="acom:CEW83_19800"/>
<keyword evidence="3" id="KW-0474">Menaquinone biosynthesis</keyword>
<keyword evidence="5 10" id="KW-0808">Transferase</keyword>
<feature type="transmembrane region" description="Helical" evidence="9">
    <location>
        <begin position="192"/>
        <end position="212"/>
    </location>
</feature>
<organism evidence="10 11">
    <name type="scientific">Parazoarcus communis</name>
    <dbReference type="NCBI Taxonomy" id="41977"/>
    <lineage>
        <taxon>Bacteria</taxon>
        <taxon>Pseudomonadati</taxon>
        <taxon>Pseudomonadota</taxon>
        <taxon>Betaproteobacteria</taxon>
        <taxon>Rhodocyclales</taxon>
        <taxon>Zoogloeaceae</taxon>
        <taxon>Parazoarcus</taxon>
    </lineage>
</organism>
<keyword evidence="8 9" id="KW-0472">Membrane</keyword>
<feature type="transmembrane region" description="Helical" evidence="9">
    <location>
        <begin position="132"/>
        <end position="155"/>
    </location>
</feature>
<dbReference type="InterPro" id="IPR044878">
    <property type="entry name" value="UbiA_sf"/>
</dbReference>
<evidence type="ECO:0000313" key="11">
    <source>
        <dbReference type="Proteomes" id="UP000244930"/>
    </source>
</evidence>
<keyword evidence="4" id="KW-1003">Cell membrane</keyword>
<evidence type="ECO:0000256" key="9">
    <source>
        <dbReference type="SAM" id="Phobius"/>
    </source>
</evidence>
<evidence type="ECO:0000256" key="6">
    <source>
        <dbReference type="ARBA" id="ARBA00022692"/>
    </source>
</evidence>
<evidence type="ECO:0000256" key="4">
    <source>
        <dbReference type="ARBA" id="ARBA00022475"/>
    </source>
</evidence>
<keyword evidence="6 9" id="KW-0812">Transmembrane</keyword>
<evidence type="ECO:0000256" key="7">
    <source>
        <dbReference type="ARBA" id="ARBA00022989"/>
    </source>
</evidence>
<dbReference type="CDD" id="cd13962">
    <property type="entry name" value="PT_UbiA_UBIAD1"/>
    <property type="match status" value="1"/>
</dbReference>
<dbReference type="GO" id="GO:0009234">
    <property type="term" value="P:menaquinone biosynthetic process"/>
    <property type="evidence" value="ECO:0007669"/>
    <property type="project" value="UniProtKB-UniPathway"/>
</dbReference>
<feature type="transmembrane region" description="Helical" evidence="9">
    <location>
        <begin position="22"/>
        <end position="45"/>
    </location>
</feature>
<feature type="transmembrane region" description="Helical" evidence="9">
    <location>
        <begin position="167"/>
        <end position="186"/>
    </location>
</feature>